<keyword evidence="3" id="KW-1185">Reference proteome</keyword>
<keyword evidence="1" id="KW-1133">Transmembrane helix</keyword>
<keyword evidence="1" id="KW-0472">Membrane</keyword>
<protein>
    <submittedName>
        <fullName evidence="2">Uncharacterized protein</fullName>
    </submittedName>
</protein>
<sequence>MDWKDLLAKIAPTVATVLGGPFAGVAAEALASALGTDPANVQKMVESGQMTGEQLAAIRKAEIDLQAQLQAQGVQLEQIAASDRDSARKRESEVKDWTPRMLAYGVTLGFFGLLAFLATNSVPPASEKILDIMVGTLGTSWVGIVTYYFGSSAGSDRKTTLLSQAQPVK</sequence>
<evidence type="ECO:0000256" key="1">
    <source>
        <dbReference type="SAM" id="Phobius"/>
    </source>
</evidence>
<organism evidence="2 3">
    <name type="scientific">Sulfurimicrobium lacus</name>
    <dbReference type="NCBI Taxonomy" id="2715678"/>
    <lineage>
        <taxon>Bacteria</taxon>
        <taxon>Pseudomonadati</taxon>
        <taxon>Pseudomonadota</taxon>
        <taxon>Betaproteobacteria</taxon>
        <taxon>Nitrosomonadales</taxon>
        <taxon>Sulfuricellaceae</taxon>
        <taxon>Sulfurimicrobium</taxon>
    </lineage>
</organism>
<feature type="transmembrane region" description="Helical" evidence="1">
    <location>
        <begin position="97"/>
        <end position="117"/>
    </location>
</feature>
<gene>
    <name evidence="2" type="ORF">SKTS_13450</name>
</gene>
<keyword evidence="1" id="KW-0812">Transmembrane</keyword>
<evidence type="ECO:0000313" key="3">
    <source>
        <dbReference type="Proteomes" id="UP000502260"/>
    </source>
</evidence>
<dbReference type="EMBL" id="AP022853">
    <property type="protein sequence ID" value="BCB26459.1"/>
    <property type="molecule type" value="Genomic_DNA"/>
</dbReference>
<accession>A0A6F8VCJ3</accession>
<feature type="transmembrane region" description="Helical" evidence="1">
    <location>
        <begin position="129"/>
        <end position="149"/>
    </location>
</feature>
<dbReference type="AlphaFoldDB" id="A0A6F8VCJ3"/>
<dbReference type="KEGG" id="slac:SKTS_13450"/>
<evidence type="ECO:0000313" key="2">
    <source>
        <dbReference type="EMBL" id="BCB26459.1"/>
    </source>
</evidence>
<dbReference type="Proteomes" id="UP000502260">
    <property type="component" value="Chromosome"/>
</dbReference>
<name>A0A6F8VCJ3_9PROT</name>
<reference evidence="3" key="1">
    <citation type="submission" date="2020-03" db="EMBL/GenBank/DDBJ databases">
        <title>Complete genome sequence of sulfur-oxidizing bacterium skT11.</title>
        <authorList>
            <person name="Kanda M."/>
            <person name="Kojima H."/>
            <person name="Fukui M."/>
        </authorList>
    </citation>
    <scope>NUCLEOTIDE SEQUENCE [LARGE SCALE GENOMIC DNA]</scope>
    <source>
        <strain evidence="3">skT11</strain>
    </source>
</reference>
<proteinExistence type="predicted"/>